<organism evidence="1">
    <name type="scientific">uncultured marine microorganism HF4000_005H07</name>
    <dbReference type="NCBI Taxonomy" id="455506"/>
    <lineage>
        <taxon>unclassified sequences</taxon>
        <taxon>environmental samples</taxon>
    </lineage>
</organism>
<sequence>MISTQLAGAQDQAPESLGCVAGLDPVPSSQFRSSQAIDFTFGDILEGY</sequence>
<proteinExistence type="predicted"/>
<dbReference type="EMBL" id="EU016565">
    <property type="protein sequence ID" value="ABZ06044.1"/>
    <property type="molecule type" value="Genomic_DNA"/>
</dbReference>
<accession>B3T0D5</accession>
<reference evidence="1" key="1">
    <citation type="journal article" date="2008" name="ISME J.">
        <title>Genomic patterns of recombination, clonal divergence and environment in marine microbial populations.</title>
        <authorList>
            <person name="Konstantinidis K.T."/>
            <person name="Delong E.F."/>
        </authorList>
    </citation>
    <scope>NUCLEOTIDE SEQUENCE</scope>
</reference>
<gene>
    <name evidence="1" type="ORF">ALOHA_HF4000005H07ctg1g12</name>
</gene>
<protein>
    <submittedName>
        <fullName evidence="1">Uncharacterized protein</fullName>
    </submittedName>
</protein>
<dbReference type="AlphaFoldDB" id="B3T0D5"/>
<evidence type="ECO:0000313" key="1">
    <source>
        <dbReference type="EMBL" id="ABZ06044.1"/>
    </source>
</evidence>
<name>B3T0D5_9ZZZZ</name>